<dbReference type="Proteomes" id="UP000054785">
    <property type="component" value="Unassembled WGS sequence"/>
</dbReference>
<feature type="binding site" evidence="7">
    <location>
        <begin position="14"/>
        <end position="19"/>
    </location>
    <ligand>
        <name>ATP</name>
        <dbReference type="ChEBI" id="CHEBI:30616"/>
    </ligand>
</feature>
<comment type="cofactor">
    <cofactor evidence="7">
        <name>Mg(2+)</name>
        <dbReference type="ChEBI" id="CHEBI:18420"/>
    </cofactor>
    <text evidence="7">Binds 1 Mg(2+) ion per subunit.</text>
</comment>
<dbReference type="PRINTS" id="PR01100">
    <property type="entry name" value="SHIKIMTKNASE"/>
</dbReference>
<keyword evidence="7" id="KW-0460">Magnesium</keyword>
<dbReference type="RefSeq" id="WP_051550918.1">
    <property type="nucleotide sequence ID" value="NZ_CAAAHN010000018.1"/>
</dbReference>
<dbReference type="STRING" id="45065.Lgee_0519"/>
<dbReference type="UniPathway" id="UPA00053">
    <property type="reaction ID" value="UER00088"/>
</dbReference>
<reference evidence="8 9" key="1">
    <citation type="submission" date="2015-11" db="EMBL/GenBank/DDBJ databases">
        <title>Genomic analysis of 38 Legionella species identifies large and diverse effector repertoires.</title>
        <authorList>
            <person name="Burstein D."/>
            <person name="Amaro F."/>
            <person name="Zusman T."/>
            <person name="Lifshitz Z."/>
            <person name="Cohen O."/>
            <person name="Gilbert J.A."/>
            <person name="Pupko T."/>
            <person name="Shuman H.A."/>
            <person name="Segal G."/>
        </authorList>
    </citation>
    <scope>NUCLEOTIDE SEQUENCE [LARGE SCALE GENOMIC DNA]</scope>
    <source>
        <strain evidence="8 9">ATCC 49504</strain>
    </source>
</reference>
<dbReference type="InterPro" id="IPR027417">
    <property type="entry name" value="P-loop_NTPase"/>
</dbReference>
<dbReference type="HAMAP" id="MF_00109">
    <property type="entry name" value="Shikimate_kinase"/>
    <property type="match status" value="1"/>
</dbReference>
<sequence length="172" mass="19557">MTMPKRIFIVGHMGAGKFLLAEALAQKLGWHLIDANPSLERYIGRSLEHILGKQGEEAFHRCEAEIIAHCIQKEHAVIVLEESVIATEENRKLLSSQCVVYVAVSTSTQMERMKPGRVPLLPIPNLKEFLDKQHLERDHWFEAVASLTVESVSLEKDLEFIMEQLNGENDNR</sequence>
<comment type="function">
    <text evidence="7">Catalyzes the specific phosphorylation of the 3-hydroxyl group of shikimic acid using ATP as a cosubstrate.</text>
</comment>
<keyword evidence="4 7" id="KW-0418">Kinase</keyword>
<name>A0A0W0U7E9_9GAMM</name>
<proteinExistence type="inferred from homology"/>
<dbReference type="EMBL" id="LNYC01000010">
    <property type="protein sequence ID" value="KTD03706.1"/>
    <property type="molecule type" value="Genomic_DNA"/>
</dbReference>
<protein>
    <recommendedName>
        <fullName evidence="7">Shikimate kinase</fullName>
        <shortName evidence="7">SK</shortName>
        <ecNumber evidence="7">2.7.1.71</ecNumber>
    </recommendedName>
</protein>
<feature type="binding site" evidence="7">
    <location>
        <position position="137"/>
    </location>
    <ligand>
        <name>substrate</name>
    </ligand>
</feature>
<evidence type="ECO:0000256" key="5">
    <source>
        <dbReference type="ARBA" id="ARBA00022840"/>
    </source>
</evidence>
<dbReference type="PANTHER" id="PTHR21087:SF16">
    <property type="entry name" value="SHIKIMATE KINASE 1, CHLOROPLASTIC"/>
    <property type="match status" value="1"/>
</dbReference>
<dbReference type="Gene3D" id="3.40.50.300">
    <property type="entry name" value="P-loop containing nucleotide triphosphate hydrolases"/>
    <property type="match status" value="1"/>
</dbReference>
<gene>
    <name evidence="7" type="primary">aroK</name>
    <name evidence="8" type="ORF">Lgee_0519</name>
</gene>
<dbReference type="InterPro" id="IPR031322">
    <property type="entry name" value="Shikimate/glucono_kinase"/>
</dbReference>
<comment type="catalytic activity">
    <reaction evidence="7">
        <text>shikimate + ATP = 3-phosphoshikimate + ADP + H(+)</text>
        <dbReference type="Rhea" id="RHEA:13121"/>
        <dbReference type="ChEBI" id="CHEBI:15378"/>
        <dbReference type="ChEBI" id="CHEBI:30616"/>
        <dbReference type="ChEBI" id="CHEBI:36208"/>
        <dbReference type="ChEBI" id="CHEBI:145989"/>
        <dbReference type="ChEBI" id="CHEBI:456216"/>
        <dbReference type="EC" id="2.7.1.71"/>
    </reaction>
</comment>
<dbReference type="AlphaFoldDB" id="A0A0W0U7E9"/>
<comment type="subunit">
    <text evidence="7">Monomer.</text>
</comment>
<feature type="binding site" evidence="7">
    <location>
        <position position="117"/>
    </location>
    <ligand>
        <name>ATP</name>
        <dbReference type="ChEBI" id="CHEBI:30616"/>
    </ligand>
</feature>
<dbReference type="GO" id="GO:0005524">
    <property type="term" value="F:ATP binding"/>
    <property type="evidence" value="ECO:0007669"/>
    <property type="project" value="UniProtKB-UniRule"/>
</dbReference>
<keyword evidence="3 7" id="KW-0547">Nucleotide-binding</keyword>
<dbReference type="GO" id="GO:0009423">
    <property type="term" value="P:chorismate biosynthetic process"/>
    <property type="evidence" value="ECO:0007669"/>
    <property type="project" value="UniProtKB-UniRule"/>
</dbReference>
<evidence type="ECO:0000256" key="2">
    <source>
        <dbReference type="ARBA" id="ARBA00022679"/>
    </source>
</evidence>
<organism evidence="8 9">
    <name type="scientific">Legionella geestiana</name>
    <dbReference type="NCBI Taxonomy" id="45065"/>
    <lineage>
        <taxon>Bacteria</taxon>
        <taxon>Pseudomonadati</taxon>
        <taxon>Pseudomonadota</taxon>
        <taxon>Gammaproteobacteria</taxon>
        <taxon>Legionellales</taxon>
        <taxon>Legionellaceae</taxon>
        <taxon>Legionella</taxon>
    </lineage>
</organism>
<dbReference type="PANTHER" id="PTHR21087">
    <property type="entry name" value="SHIKIMATE KINASE"/>
    <property type="match status" value="1"/>
</dbReference>
<evidence type="ECO:0000256" key="1">
    <source>
        <dbReference type="ARBA" id="ARBA00022605"/>
    </source>
</evidence>
<comment type="pathway">
    <text evidence="7">Metabolic intermediate biosynthesis; chorismate biosynthesis; chorismate from D-erythrose 4-phosphate and phosphoenolpyruvate: step 5/7.</text>
</comment>
<keyword evidence="2 7" id="KW-0808">Transferase</keyword>
<dbReference type="EC" id="2.7.1.71" evidence="7"/>
<evidence type="ECO:0000256" key="3">
    <source>
        <dbReference type="ARBA" id="ARBA00022741"/>
    </source>
</evidence>
<evidence type="ECO:0000313" key="8">
    <source>
        <dbReference type="EMBL" id="KTD03706.1"/>
    </source>
</evidence>
<keyword evidence="6 7" id="KW-0057">Aromatic amino acid biosynthesis</keyword>
<comment type="caution">
    <text evidence="8">The sequence shown here is derived from an EMBL/GenBank/DDBJ whole genome shotgun (WGS) entry which is preliminary data.</text>
</comment>
<keyword evidence="5 7" id="KW-0067">ATP-binding</keyword>
<evidence type="ECO:0000256" key="4">
    <source>
        <dbReference type="ARBA" id="ARBA00022777"/>
    </source>
</evidence>
<dbReference type="InterPro" id="IPR000623">
    <property type="entry name" value="Shikimate_kinase/TSH1"/>
</dbReference>
<evidence type="ECO:0000256" key="7">
    <source>
        <dbReference type="HAMAP-Rule" id="MF_00109"/>
    </source>
</evidence>
<keyword evidence="1 7" id="KW-0028">Amino-acid biosynthesis</keyword>
<dbReference type="SUPFAM" id="SSF52540">
    <property type="entry name" value="P-loop containing nucleoside triphosphate hydrolases"/>
    <property type="match status" value="1"/>
</dbReference>
<dbReference type="GO" id="GO:0009073">
    <property type="term" value="P:aromatic amino acid family biosynthetic process"/>
    <property type="evidence" value="ECO:0007669"/>
    <property type="project" value="UniProtKB-KW"/>
</dbReference>
<dbReference type="GO" id="GO:0005829">
    <property type="term" value="C:cytosol"/>
    <property type="evidence" value="ECO:0007669"/>
    <property type="project" value="TreeGrafter"/>
</dbReference>
<keyword evidence="7" id="KW-0963">Cytoplasm</keyword>
<comment type="subcellular location">
    <subcellularLocation>
        <location evidence="7">Cytoplasm</location>
    </subcellularLocation>
</comment>
<comment type="caution">
    <text evidence="7">Lacks conserved residue(s) required for the propagation of feature annotation.</text>
</comment>
<comment type="similarity">
    <text evidence="7">Belongs to the shikimate kinase family.</text>
</comment>
<dbReference type="Pfam" id="PF01202">
    <property type="entry name" value="SKI"/>
    <property type="match status" value="1"/>
</dbReference>
<dbReference type="GO" id="GO:0000287">
    <property type="term" value="F:magnesium ion binding"/>
    <property type="evidence" value="ECO:0007669"/>
    <property type="project" value="UniProtKB-UniRule"/>
</dbReference>
<accession>A0A0W0U7E9</accession>
<dbReference type="GO" id="GO:0004765">
    <property type="term" value="F:shikimate kinase activity"/>
    <property type="evidence" value="ECO:0007669"/>
    <property type="project" value="UniProtKB-UniRule"/>
</dbReference>
<keyword evidence="9" id="KW-1185">Reference proteome</keyword>
<evidence type="ECO:0000256" key="6">
    <source>
        <dbReference type="ARBA" id="ARBA00023141"/>
    </source>
</evidence>
<evidence type="ECO:0000313" key="9">
    <source>
        <dbReference type="Proteomes" id="UP000054785"/>
    </source>
</evidence>
<keyword evidence="7" id="KW-0479">Metal-binding</keyword>
<dbReference type="PATRIC" id="fig|45065.4.peg.555"/>
<dbReference type="GO" id="GO:0008652">
    <property type="term" value="P:amino acid biosynthetic process"/>
    <property type="evidence" value="ECO:0007669"/>
    <property type="project" value="UniProtKB-KW"/>
</dbReference>